<accession>A0A2Z7BJM6</accession>
<dbReference type="EMBL" id="KV005024">
    <property type="protein sequence ID" value="KZV34634.1"/>
    <property type="molecule type" value="Genomic_DNA"/>
</dbReference>
<organism evidence="2 3">
    <name type="scientific">Dorcoceras hygrometricum</name>
    <dbReference type="NCBI Taxonomy" id="472368"/>
    <lineage>
        <taxon>Eukaryota</taxon>
        <taxon>Viridiplantae</taxon>
        <taxon>Streptophyta</taxon>
        <taxon>Embryophyta</taxon>
        <taxon>Tracheophyta</taxon>
        <taxon>Spermatophyta</taxon>
        <taxon>Magnoliopsida</taxon>
        <taxon>eudicotyledons</taxon>
        <taxon>Gunneridae</taxon>
        <taxon>Pentapetalae</taxon>
        <taxon>asterids</taxon>
        <taxon>lamiids</taxon>
        <taxon>Lamiales</taxon>
        <taxon>Gesneriaceae</taxon>
        <taxon>Didymocarpoideae</taxon>
        <taxon>Trichosporeae</taxon>
        <taxon>Loxocarpinae</taxon>
        <taxon>Dorcoceras</taxon>
    </lineage>
</organism>
<name>A0A2Z7BJM6_9LAMI</name>
<protein>
    <submittedName>
        <fullName evidence="2">Uncharacterized protein</fullName>
    </submittedName>
</protein>
<feature type="compositionally biased region" description="Polar residues" evidence="1">
    <location>
        <begin position="11"/>
        <end position="32"/>
    </location>
</feature>
<evidence type="ECO:0000313" key="3">
    <source>
        <dbReference type="Proteomes" id="UP000250235"/>
    </source>
</evidence>
<feature type="region of interest" description="Disordered" evidence="1">
    <location>
        <begin position="1"/>
        <end position="79"/>
    </location>
</feature>
<reference evidence="2 3" key="1">
    <citation type="journal article" date="2015" name="Proc. Natl. Acad. Sci. U.S.A.">
        <title>The resurrection genome of Boea hygrometrica: A blueprint for survival of dehydration.</title>
        <authorList>
            <person name="Xiao L."/>
            <person name="Yang G."/>
            <person name="Zhang L."/>
            <person name="Yang X."/>
            <person name="Zhao S."/>
            <person name="Ji Z."/>
            <person name="Zhou Q."/>
            <person name="Hu M."/>
            <person name="Wang Y."/>
            <person name="Chen M."/>
            <person name="Xu Y."/>
            <person name="Jin H."/>
            <person name="Xiao X."/>
            <person name="Hu G."/>
            <person name="Bao F."/>
            <person name="Hu Y."/>
            <person name="Wan P."/>
            <person name="Li L."/>
            <person name="Deng X."/>
            <person name="Kuang T."/>
            <person name="Xiang C."/>
            <person name="Zhu J.K."/>
            <person name="Oliver M.J."/>
            <person name="He Y."/>
        </authorList>
    </citation>
    <scope>NUCLEOTIDE SEQUENCE [LARGE SCALE GENOMIC DNA]</scope>
    <source>
        <strain evidence="3">cv. XS01</strain>
    </source>
</reference>
<proteinExistence type="predicted"/>
<dbReference type="Proteomes" id="UP000250235">
    <property type="component" value="Unassembled WGS sequence"/>
</dbReference>
<evidence type="ECO:0000313" key="2">
    <source>
        <dbReference type="EMBL" id="KZV34634.1"/>
    </source>
</evidence>
<evidence type="ECO:0000256" key="1">
    <source>
        <dbReference type="SAM" id="MobiDB-lite"/>
    </source>
</evidence>
<dbReference type="AlphaFoldDB" id="A0A2Z7BJM6"/>
<sequence>MRVRNHRSPSHPESTLGVTHTQPATDSNNTTNRKLKQRLILRSQQQIEVLPQRRNTRPKTATSRSRSSQQQPPRWYRKEELLERSPTLTRTYQTMVRNDGNSPKKLTVNSTRVRRTEVDNQDNISLSMGSGA</sequence>
<gene>
    <name evidence="2" type="ORF">F511_20744</name>
</gene>
<keyword evidence="3" id="KW-1185">Reference proteome</keyword>
<feature type="compositionally biased region" description="Low complexity" evidence="1">
    <location>
        <begin position="63"/>
        <end position="74"/>
    </location>
</feature>